<feature type="transmembrane region" description="Helical" evidence="1">
    <location>
        <begin position="6"/>
        <end position="25"/>
    </location>
</feature>
<evidence type="ECO:0000313" key="2">
    <source>
        <dbReference type="EMBL" id="MFD1587372.1"/>
    </source>
</evidence>
<dbReference type="AlphaFoldDB" id="A0ABD6CAJ9"/>
<keyword evidence="1" id="KW-0812">Transmembrane</keyword>
<gene>
    <name evidence="2" type="ORF">ACFR9U_10275</name>
</gene>
<name>A0ABD6CAJ9_9EURY</name>
<evidence type="ECO:0000256" key="1">
    <source>
        <dbReference type="SAM" id="Phobius"/>
    </source>
</evidence>
<organism evidence="2 3">
    <name type="scientific">Halorientalis brevis</name>
    <dbReference type="NCBI Taxonomy" id="1126241"/>
    <lineage>
        <taxon>Archaea</taxon>
        <taxon>Methanobacteriati</taxon>
        <taxon>Methanobacteriota</taxon>
        <taxon>Stenosarchaea group</taxon>
        <taxon>Halobacteria</taxon>
        <taxon>Halobacteriales</taxon>
        <taxon>Haloarculaceae</taxon>
        <taxon>Halorientalis</taxon>
    </lineage>
</organism>
<accession>A0ABD6CAJ9</accession>
<feature type="transmembrane region" description="Helical" evidence="1">
    <location>
        <begin position="70"/>
        <end position="89"/>
    </location>
</feature>
<dbReference type="RefSeq" id="WP_247373752.1">
    <property type="nucleotide sequence ID" value="NZ_JALLGV010000001.1"/>
</dbReference>
<dbReference type="EMBL" id="JBHUDJ010000003">
    <property type="protein sequence ID" value="MFD1587372.1"/>
    <property type="molecule type" value="Genomic_DNA"/>
</dbReference>
<reference evidence="2 3" key="1">
    <citation type="journal article" date="2019" name="Int. J. Syst. Evol. Microbiol.">
        <title>The Global Catalogue of Microorganisms (GCM) 10K type strain sequencing project: providing services to taxonomists for standard genome sequencing and annotation.</title>
        <authorList>
            <consortium name="The Broad Institute Genomics Platform"/>
            <consortium name="The Broad Institute Genome Sequencing Center for Infectious Disease"/>
            <person name="Wu L."/>
            <person name="Ma J."/>
        </authorList>
    </citation>
    <scope>NUCLEOTIDE SEQUENCE [LARGE SCALE GENOMIC DNA]</scope>
    <source>
        <strain evidence="2 3">CGMCC 1.12125</strain>
    </source>
</reference>
<protein>
    <submittedName>
        <fullName evidence="2">Uncharacterized protein</fullName>
    </submittedName>
</protein>
<sequence>MNGSIALLVATKSVTLLFGGTITYLSYRAFRRTGSPALRALTIGIGLVTSGVILGGILHQLAGLPLELSTSIQSVFTAAGFAVLTYSLYTKRRPQSRSPARQRYPSDD</sequence>
<dbReference type="InterPro" id="IPR055943">
    <property type="entry name" value="DUF7521"/>
</dbReference>
<dbReference type="Proteomes" id="UP001597119">
    <property type="component" value="Unassembled WGS sequence"/>
</dbReference>
<comment type="caution">
    <text evidence="2">The sequence shown here is derived from an EMBL/GenBank/DDBJ whole genome shotgun (WGS) entry which is preliminary data.</text>
</comment>
<feature type="transmembrane region" description="Helical" evidence="1">
    <location>
        <begin position="37"/>
        <end position="58"/>
    </location>
</feature>
<proteinExistence type="predicted"/>
<dbReference type="Pfam" id="PF24365">
    <property type="entry name" value="DUF7521"/>
    <property type="match status" value="1"/>
</dbReference>
<keyword evidence="1" id="KW-0472">Membrane</keyword>
<evidence type="ECO:0000313" key="3">
    <source>
        <dbReference type="Proteomes" id="UP001597119"/>
    </source>
</evidence>
<keyword evidence="1" id="KW-1133">Transmembrane helix</keyword>
<keyword evidence="3" id="KW-1185">Reference proteome</keyword>